<evidence type="ECO:0000313" key="5">
    <source>
        <dbReference type="EMBL" id="VDD91588.1"/>
    </source>
</evidence>
<keyword evidence="6" id="KW-1185">Reference proteome</keyword>
<feature type="domain" description="SXP/RAL-2 family protein Ani s 5-like cation-binding" evidence="4">
    <location>
        <begin position="167"/>
        <end position="272"/>
    </location>
</feature>
<feature type="coiled-coil region" evidence="1">
    <location>
        <begin position="203"/>
        <end position="248"/>
    </location>
</feature>
<feature type="chain" id="PRO_5043122723" evidence="3">
    <location>
        <begin position="32"/>
        <end position="300"/>
    </location>
</feature>
<feature type="region of interest" description="Disordered" evidence="2">
    <location>
        <begin position="64"/>
        <end position="152"/>
    </location>
</feature>
<gene>
    <name evidence="5" type="ORF">EVEC_LOCUS6339</name>
</gene>
<protein>
    <submittedName>
        <fullName evidence="7">DUF148 domain-containing protein</fullName>
    </submittedName>
</protein>
<name>A0A0N4V8S6_ENTVE</name>
<dbReference type="PANTHER" id="PTHR21593">
    <property type="entry name" value="PRION-LIKE- Q/N-RICH -DOMAIN-BEARING PROTEIN PROTEIN"/>
    <property type="match status" value="1"/>
</dbReference>
<dbReference type="PANTHER" id="PTHR21593:SF36">
    <property type="entry name" value="DUF148 DOMAIN-CONTAINING PROTEIN-RELATED"/>
    <property type="match status" value="1"/>
</dbReference>
<dbReference type="Pfam" id="PF02520">
    <property type="entry name" value="ANIS5_cation-bd"/>
    <property type="match status" value="1"/>
</dbReference>
<dbReference type="STRING" id="51028.A0A0N4V8S6"/>
<evidence type="ECO:0000256" key="2">
    <source>
        <dbReference type="SAM" id="MobiDB-lite"/>
    </source>
</evidence>
<evidence type="ECO:0000256" key="3">
    <source>
        <dbReference type="SAM" id="SignalP"/>
    </source>
</evidence>
<feature type="compositionally biased region" description="Basic and acidic residues" evidence="2">
    <location>
        <begin position="111"/>
        <end position="140"/>
    </location>
</feature>
<organism evidence="7">
    <name type="scientific">Enterobius vermicularis</name>
    <name type="common">Human pinworm</name>
    <dbReference type="NCBI Taxonomy" id="51028"/>
    <lineage>
        <taxon>Eukaryota</taxon>
        <taxon>Metazoa</taxon>
        <taxon>Ecdysozoa</taxon>
        <taxon>Nematoda</taxon>
        <taxon>Chromadorea</taxon>
        <taxon>Rhabditida</taxon>
        <taxon>Spirurina</taxon>
        <taxon>Oxyuridomorpha</taxon>
        <taxon>Oxyuroidea</taxon>
        <taxon>Oxyuridae</taxon>
        <taxon>Enterobius</taxon>
    </lineage>
</organism>
<dbReference type="OrthoDB" id="5867022at2759"/>
<feature type="compositionally biased region" description="Basic and acidic residues" evidence="2">
    <location>
        <begin position="81"/>
        <end position="100"/>
    </location>
</feature>
<evidence type="ECO:0000313" key="6">
    <source>
        <dbReference type="Proteomes" id="UP000274131"/>
    </source>
</evidence>
<dbReference type="InterPro" id="IPR052823">
    <property type="entry name" value="SXP/RAL-2_related"/>
</dbReference>
<sequence length="300" mass="35460">MQYYTSVPLYNSVQMLKLLLFIAVLAVAATAERRFRPQPRNDAPFEKSNQQEFQEFFGNKENEINNFDRRQRQPKNSNGFQDEKLNEEFPRGNDRDEYGNRRPNRRPSKKFSRESDSDESAESRSYRFREPNQRENRPNYERFPPNHGHRPYRPLPPLFANVTKEDLKTFFSIMRDRNLTKEERDTKLRDWAEAQGTEFAEKFEKMKKHRDEFITRAKKAEKEILDDVDAMMEKMSKIENNMQLTRDEKKSAVISLFSSYPRPVSKIVKIVKAEALKKAMSYRPSSTEGAPMETGFTTTP</sequence>
<dbReference type="EMBL" id="UXUI01008473">
    <property type="protein sequence ID" value="VDD91588.1"/>
    <property type="molecule type" value="Genomic_DNA"/>
</dbReference>
<reference evidence="5 6" key="2">
    <citation type="submission" date="2018-10" db="EMBL/GenBank/DDBJ databases">
        <authorList>
            <consortium name="Pathogen Informatics"/>
        </authorList>
    </citation>
    <scope>NUCLEOTIDE SEQUENCE [LARGE SCALE GENOMIC DNA]</scope>
</reference>
<evidence type="ECO:0000259" key="4">
    <source>
        <dbReference type="Pfam" id="PF02520"/>
    </source>
</evidence>
<evidence type="ECO:0000256" key="1">
    <source>
        <dbReference type="SAM" id="Coils"/>
    </source>
</evidence>
<accession>A0A0N4V8S6</accession>
<evidence type="ECO:0000313" key="7">
    <source>
        <dbReference type="WBParaSite" id="EVEC_0000679101-mRNA-1"/>
    </source>
</evidence>
<proteinExistence type="predicted"/>
<dbReference type="InterPro" id="IPR003677">
    <property type="entry name" value="ANIS5_cation-bd"/>
</dbReference>
<dbReference type="WBParaSite" id="EVEC_0000679101-mRNA-1">
    <property type="protein sequence ID" value="EVEC_0000679101-mRNA-1"/>
    <property type="gene ID" value="EVEC_0000679101"/>
</dbReference>
<dbReference type="AlphaFoldDB" id="A0A0N4V8S6"/>
<dbReference type="Proteomes" id="UP000274131">
    <property type="component" value="Unassembled WGS sequence"/>
</dbReference>
<reference evidence="7" key="1">
    <citation type="submission" date="2017-02" db="UniProtKB">
        <authorList>
            <consortium name="WormBaseParasite"/>
        </authorList>
    </citation>
    <scope>IDENTIFICATION</scope>
</reference>
<feature type="region of interest" description="Disordered" evidence="2">
    <location>
        <begin position="280"/>
        <end position="300"/>
    </location>
</feature>
<feature type="signal peptide" evidence="3">
    <location>
        <begin position="1"/>
        <end position="31"/>
    </location>
</feature>
<keyword evidence="1" id="KW-0175">Coiled coil</keyword>
<keyword evidence="3" id="KW-0732">Signal</keyword>